<dbReference type="OrthoDB" id="7905807at2"/>
<organism evidence="2 3">
    <name type="scientific">Rhizobium altiplani</name>
    <dbReference type="NCBI Taxonomy" id="1864509"/>
    <lineage>
        <taxon>Bacteria</taxon>
        <taxon>Pseudomonadati</taxon>
        <taxon>Pseudomonadota</taxon>
        <taxon>Alphaproteobacteria</taxon>
        <taxon>Hyphomicrobiales</taxon>
        <taxon>Rhizobiaceae</taxon>
        <taxon>Rhizobium/Agrobacterium group</taxon>
        <taxon>Rhizobium</taxon>
    </lineage>
</organism>
<name>A0A125Q5E1_9HYPH</name>
<dbReference type="InterPro" id="IPR013655">
    <property type="entry name" value="PAS_fold_3"/>
</dbReference>
<reference evidence="2 3" key="1">
    <citation type="submission" date="2015-11" db="EMBL/GenBank/DDBJ databases">
        <title>Draft Genome Sequence of the Strain BR 10423 (Rhizobium sp.) isolated from nodules of Mimosa pudica.</title>
        <authorList>
            <person name="Barauna A.C."/>
            <person name="Zilli J.E."/>
            <person name="Simoes-Araujo J.L."/>
            <person name="Reis V.M."/>
            <person name="James E.K."/>
            <person name="Reis F.B.Jr."/>
            <person name="Rouws L.F."/>
            <person name="Passos S.R."/>
            <person name="Gois S.R."/>
        </authorList>
    </citation>
    <scope>NUCLEOTIDE SEQUENCE [LARGE SCALE GENOMIC DNA]</scope>
    <source>
        <strain evidence="2 3">BR10423</strain>
    </source>
</reference>
<comment type="caution">
    <text evidence="2">The sequence shown here is derived from an EMBL/GenBank/DDBJ whole genome shotgun (WGS) entry which is preliminary data.</text>
</comment>
<accession>A0A125Q5E1</accession>
<dbReference type="RefSeq" id="WP_062373603.1">
    <property type="nucleotide sequence ID" value="NZ_LNCD01000122.1"/>
</dbReference>
<feature type="domain" description="PAS" evidence="1">
    <location>
        <begin position="22"/>
        <end position="81"/>
    </location>
</feature>
<dbReference type="InterPro" id="IPR035965">
    <property type="entry name" value="PAS-like_dom_sf"/>
</dbReference>
<dbReference type="PROSITE" id="PS50112">
    <property type="entry name" value="PAS"/>
    <property type="match status" value="1"/>
</dbReference>
<evidence type="ECO:0000313" key="2">
    <source>
        <dbReference type="EMBL" id="KWV44465.1"/>
    </source>
</evidence>
<dbReference type="SUPFAM" id="SSF55785">
    <property type="entry name" value="PYP-like sensor domain (PAS domain)"/>
    <property type="match status" value="1"/>
</dbReference>
<keyword evidence="3" id="KW-1185">Reference proteome</keyword>
<dbReference type="InterPro" id="IPR000014">
    <property type="entry name" value="PAS"/>
</dbReference>
<dbReference type="CDD" id="cd00130">
    <property type="entry name" value="PAS"/>
    <property type="match status" value="1"/>
</dbReference>
<proteinExistence type="predicted"/>
<dbReference type="AlphaFoldDB" id="A0A125Q5E1"/>
<dbReference type="Gene3D" id="3.30.450.20">
    <property type="entry name" value="PAS domain"/>
    <property type="match status" value="1"/>
</dbReference>
<dbReference type="EMBL" id="LNCD01000122">
    <property type="protein sequence ID" value="KWV44465.1"/>
    <property type="molecule type" value="Genomic_DNA"/>
</dbReference>
<gene>
    <name evidence="2" type="ORF">AS026_16355</name>
</gene>
<evidence type="ECO:0000259" key="1">
    <source>
        <dbReference type="PROSITE" id="PS50112"/>
    </source>
</evidence>
<evidence type="ECO:0000313" key="3">
    <source>
        <dbReference type="Proteomes" id="UP000068164"/>
    </source>
</evidence>
<dbReference type="Proteomes" id="UP000068164">
    <property type="component" value="Unassembled WGS sequence"/>
</dbReference>
<protein>
    <submittedName>
        <fullName evidence="2">Diguanylate cyclase</fullName>
    </submittedName>
</protein>
<dbReference type="Pfam" id="PF08447">
    <property type="entry name" value="PAS_3"/>
    <property type="match status" value="1"/>
</dbReference>
<sequence>MPDAKHLFVTNISGERMPDPGLFTWDMNADLVYADGALAELFGLDPEETERGLPVQTYLDRVHPDDVAVLAKQISDAIVAQHPTVQHYRSQKADGSYVSVSAFGRCFRDRKDNPIHYAGIVVPDETSPPAGAAH</sequence>